<comment type="subunit">
    <text evidence="6">Homodimer.</text>
</comment>
<feature type="binding site" evidence="6">
    <location>
        <position position="96"/>
    </location>
    <ligand>
        <name>5-phospho-alpha-D-ribose 1-diphosphate</name>
        <dbReference type="ChEBI" id="CHEBI:58017"/>
        <note>ligand shared between dimeric partners</note>
    </ligand>
</feature>
<evidence type="ECO:0000259" key="7">
    <source>
        <dbReference type="Pfam" id="PF00156"/>
    </source>
</evidence>
<dbReference type="SUPFAM" id="SSF53271">
    <property type="entry name" value="PRTase-like"/>
    <property type="match status" value="1"/>
</dbReference>
<keyword evidence="6" id="KW-0460">Magnesium</keyword>
<comment type="caution">
    <text evidence="6">Lacks conserved residue(s) required for the propagation of feature annotation.</text>
</comment>
<feature type="binding site" evidence="6">
    <location>
        <position position="126"/>
    </location>
    <ligand>
        <name>orotate</name>
        <dbReference type="ChEBI" id="CHEBI:30839"/>
    </ligand>
</feature>
<dbReference type="InterPro" id="IPR000836">
    <property type="entry name" value="PRTase_dom"/>
</dbReference>
<protein>
    <recommendedName>
        <fullName evidence="2 6">Orotate phosphoribosyltransferase</fullName>
        <shortName evidence="6">OPRT</shortName>
        <shortName evidence="6">OPRTase</shortName>
        <ecNumber evidence="2 6">2.4.2.10</ecNumber>
    </recommendedName>
</protein>
<comment type="cofactor">
    <cofactor evidence="6">
        <name>Mg(2+)</name>
        <dbReference type="ChEBI" id="CHEBI:18420"/>
    </cofactor>
</comment>
<dbReference type="AlphaFoldDB" id="A0A1G6XTQ5"/>
<dbReference type="HAMAP" id="MF_01208">
    <property type="entry name" value="PyrE"/>
    <property type="match status" value="1"/>
</dbReference>
<dbReference type="EMBL" id="FMZR01000009">
    <property type="protein sequence ID" value="SDD80736.1"/>
    <property type="molecule type" value="Genomic_DNA"/>
</dbReference>
<comment type="function">
    <text evidence="6">Catalyzes the transfer of a ribosyl phosphate group from 5-phosphoribose 1-diphosphate to orotate, leading to the formation of orotidine monophosphate (OMP).</text>
</comment>
<dbReference type="Proteomes" id="UP000183507">
    <property type="component" value="Unassembled WGS sequence"/>
</dbReference>
<accession>A0A2A7XVM7</accession>
<accession>A0A1G6XTQ5</accession>
<reference evidence="10" key="2">
    <citation type="submission" date="2016-10" db="EMBL/GenBank/DDBJ databases">
        <authorList>
            <person name="Varghese N."/>
        </authorList>
    </citation>
    <scope>NUCLEOTIDE SEQUENCE [LARGE SCALE GENOMIC DNA]</scope>
    <source>
        <strain evidence="10">KPR-7A</strain>
    </source>
</reference>
<keyword evidence="3 6" id="KW-0328">Glycosyltransferase</keyword>
<dbReference type="GO" id="GO:0019856">
    <property type="term" value="P:pyrimidine nucleobase biosynthetic process"/>
    <property type="evidence" value="ECO:0007669"/>
    <property type="project" value="TreeGrafter"/>
</dbReference>
<dbReference type="EC" id="2.4.2.10" evidence="2 6"/>
<sequence>MCVKGRQRIEKWELAKGIYNTSRLTGTFKLRSGQVSNQYFDKYLFESNPVLLLEIAKQLKELIPPETEVLAGLEMGGIPVATALSLQTGLPVVFERKEAKKYGTCKLAEGVDITGKNVCVIEDVITTGGQILLSTKDLRELGAKVHHVLGVIERTKEGKVNLLKDGLQLHSLFTMDELIEGEKEHAKS</sequence>
<keyword evidence="5 6" id="KW-0665">Pyrimidine biosynthesis</keyword>
<feature type="binding site" description="in other chain" evidence="6">
    <location>
        <position position="97"/>
    </location>
    <ligand>
        <name>5-phospho-alpha-D-ribose 1-diphosphate</name>
        <dbReference type="ChEBI" id="CHEBI:58017"/>
        <note>ligand shared between dimeric partners</note>
    </ligand>
</feature>
<evidence type="ECO:0000313" key="10">
    <source>
        <dbReference type="Proteomes" id="UP000183507"/>
    </source>
</evidence>
<dbReference type="CDD" id="cd06223">
    <property type="entry name" value="PRTases_typeI"/>
    <property type="match status" value="1"/>
</dbReference>
<dbReference type="GO" id="GO:0044205">
    <property type="term" value="P:'de novo' UMP biosynthetic process"/>
    <property type="evidence" value="ECO:0007669"/>
    <property type="project" value="UniProtKB-UniRule"/>
</dbReference>
<keyword evidence="4 6" id="KW-0808">Transferase</keyword>
<dbReference type="InterPro" id="IPR023031">
    <property type="entry name" value="OPRT"/>
</dbReference>
<dbReference type="Proteomes" id="UP000220435">
    <property type="component" value="Unassembled WGS sequence"/>
</dbReference>
<reference evidence="8 11" key="3">
    <citation type="submission" date="2017-09" db="EMBL/GenBank/DDBJ databases">
        <title>Large-scale bioinformatics analysis of Bacillus genomes uncovers conserved roles of natural products in bacterial physiology.</title>
        <authorList>
            <consortium name="Agbiome Team Llc"/>
            <person name="Bleich R.M."/>
            <person name="Kirk G.J."/>
            <person name="Santa Maria K.C."/>
            <person name="Allen S.E."/>
            <person name="Farag S."/>
            <person name="Shank E.A."/>
            <person name="Bowers A."/>
        </authorList>
    </citation>
    <scope>NUCLEOTIDE SEQUENCE [LARGE SCALE GENOMIC DNA]</scope>
    <source>
        <strain evidence="8 11">AFS000414</strain>
    </source>
</reference>
<dbReference type="InterPro" id="IPR029057">
    <property type="entry name" value="PRTase-like"/>
</dbReference>
<dbReference type="NCBIfam" id="TIGR00336">
    <property type="entry name" value="pyrE"/>
    <property type="match status" value="1"/>
</dbReference>
<name>A0A1G6XTQ5_9BACI</name>
<dbReference type="PANTHER" id="PTHR19278">
    <property type="entry name" value="OROTATE PHOSPHORIBOSYLTRANSFERASE"/>
    <property type="match status" value="1"/>
</dbReference>
<comment type="similarity">
    <text evidence="6">Belongs to the purine/pyrimidine phosphoribosyltransferase family. PyrE subfamily.</text>
</comment>
<evidence type="ECO:0000313" key="9">
    <source>
        <dbReference type="EMBL" id="SDD80736.1"/>
    </source>
</evidence>
<feature type="binding site" evidence="6">
    <location>
        <position position="100"/>
    </location>
    <ligand>
        <name>5-phospho-alpha-D-ribose 1-diphosphate</name>
        <dbReference type="ChEBI" id="CHEBI:58017"/>
        <note>ligand shared between dimeric partners</note>
    </ligand>
</feature>
<evidence type="ECO:0000256" key="5">
    <source>
        <dbReference type="ARBA" id="ARBA00022975"/>
    </source>
</evidence>
<evidence type="ECO:0000256" key="4">
    <source>
        <dbReference type="ARBA" id="ARBA00022679"/>
    </source>
</evidence>
<dbReference type="Pfam" id="PF00156">
    <property type="entry name" value="Pribosyltran"/>
    <property type="match status" value="1"/>
</dbReference>
<feature type="binding site" evidence="6">
    <location>
        <position position="154"/>
    </location>
    <ligand>
        <name>orotate</name>
        <dbReference type="ChEBI" id="CHEBI:30839"/>
    </ligand>
</feature>
<comment type="catalytic activity">
    <reaction evidence="6">
        <text>orotidine 5'-phosphate + diphosphate = orotate + 5-phospho-alpha-D-ribose 1-diphosphate</text>
        <dbReference type="Rhea" id="RHEA:10380"/>
        <dbReference type="ChEBI" id="CHEBI:30839"/>
        <dbReference type="ChEBI" id="CHEBI:33019"/>
        <dbReference type="ChEBI" id="CHEBI:57538"/>
        <dbReference type="ChEBI" id="CHEBI:58017"/>
        <dbReference type="EC" id="2.4.2.10"/>
    </reaction>
</comment>
<evidence type="ECO:0000313" key="11">
    <source>
        <dbReference type="Proteomes" id="UP000220435"/>
    </source>
</evidence>
<evidence type="ECO:0000256" key="2">
    <source>
        <dbReference type="ARBA" id="ARBA00011971"/>
    </source>
</evidence>
<feature type="binding site" description="in other chain" evidence="6">
    <location>
        <begin position="122"/>
        <end position="130"/>
    </location>
    <ligand>
        <name>5-phospho-alpha-D-ribose 1-diphosphate</name>
        <dbReference type="ChEBI" id="CHEBI:58017"/>
        <note>ligand shared between dimeric partners</note>
    </ligand>
</feature>
<dbReference type="GO" id="GO:0004588">
    <property type="term" value="F:orotate phosphoribosyltransferase activity"/>
    <property type="evidence" value="ECO:0007669"/>
    <property type="project" value="UniProtKB-UniRule"/>
</dbReference>
<dbReference type="PANTHER" id="PTHR19278:SF9">
    <property type="entry name" value="URIDINE 5'-MONOPHOSPHATE SYNTHASE"/>
    <property type="match status" value="1"/>
</dbReference>
<feature type="domain" description="Phosphoribosyltransferase" evidence="7">
    <location>
        <begin position="54"/>
        <end position="148"/>
    </location>
</feature>
<proteinExistence type="inferred from homology"/>
<evidence type="ECO:0000313" key="8">
    <source>
        <dbReference type="EMBL" id="PEK26918.1"/>
    </source>
</evidence>
<dbReference type="GO" id="GO:0000287">
    <property type="term" value="F:magnesium ion binding"/>
    <property type="evidence" value="ECO:0007669"/>
    <property type="project" value="UniProtKB-UniRule"/>
</dbReference>
<organism evidence="9 10">
    <name type="scientific">Bacillus wiedmannii</name>
    <dbReference type="NCBI Taxonomy" id="1890302"/>
    <lineage>
        <taxon>Bacteria</taxon>
        <taxon>Bacillati</taxon>
        <taxon>Bacillota</taxon>
        <taxon>Bacilli</taxon>
        <taxon>Bacillales</taxon>
        <taxon>Bacillaceae</taxon>
        <taxon>Bacillus</taxon>
        <taxon>Bacillus cereus group</taxon>
    </lineage>
</organism>
<dbReference type="UniPathway" id="UPA00070">
    <property type="reaction ID" value="UER00119"/>
</dbReference>
<feature type="binding site" description="in other chain" evidence="6">
    <location>
        <position position="31"/>
    </location>
    <ligand>
        <name>5-phospho-alpha-D-ribose 1-diphosphate</name>
        <dbReference type="ChEBI" id="CHEBI:58017"/>
        <note>ligand shared between dimeric partners</note>
    </ligand>
</feature>
<dbReference type="Gene3D" id="3.40.50.2020">
    <property type="match status" value="1"/>
</dbReference>
<dbReference type="InterPro" id="IPR004467">
    <property type="entry name" value="Or_phspho_trans_dom"/>
</dbReference>
<dbReference type="EMBL" id="NUFG01000003">
    <property type="protein sequence ID" value="PEK26918.1"/>
    <property type="molecule type" value="Genomic_DNA"/>
</dbReference>
<evidence type="ECO:0000256" key="3">
    <source>
        <dbReference type="ARBA" id="ARBA00022676"/>
    </source>
</evidence>
<comment type="pathway">
    <text evidence="1 6">Pyrimidine metabolism; UMP biosynthesis via de novo pathway; UMP from orotate: step 1/2.</text>
</comment>
<gene>
    <name evidence="6 8" type="primary">pyrE</name>
    <name evidence="8" type="ORF">CN694_05430</name>
    <name evidence="9" type="ORF">SAMN04487767_109103</name>
</gene>
<evidence type="ECO:0000256" key="6">
    <source>
        <dbReference type="HAMAP-Rule" id="MF_01208"/>
    </source>
</evidence>
<reference evidence="9" key="1">
    <citation type="submission" date="2016-10" db="EMBL/GenBank/DDBJ databases">
        <authorList>
            <person name="de Groot N.N."/>
        </authorList>
    </citation>
    <scope>NUCLEOTIDE SEQUENCE [LARGE SCALE GENOMIC DNA]</scope>
    <source>
        <strain evidence="9">KPR-7A</strain>
    </source>
</reference>
<evidence type="ECO:0000256" key="1">
    <source>
        <dbReference type="ARBA" id="ARBA00004889"/>
    </source>
</evidence>